<proteinExistence type="predicted"/>
<evidence type="ECO:0000259" key="2">
    <source>
        <dbReference type="PROSITE" id="PS50994"/>
    </source>
</evidence>
<dbReference type="InterPro" id="IPR036397">
    <property type="entry name" value="RNaseH_sf"/>
</dbReference>
<dbReference type="PROSITE" id="PS50994">
    <property type="entry name" value="INTEGRASE"/>
    <property type="match status" value="1"/>
</dbReference>
<dbReference type="InterPro" id="IPR051917">
    <property type="entry name" value="Transposase-Integrase"/>
</dbReference>
<feature type="compositionally biased region" description="Basic residues" evidence="1">
    <location>
        <begin position="1"/>
        <end position="10"/>
    </location>
</feature>
<evidence type="ECO:0000256" key="1">
    <source>
        <dbReference type="SAM" id="MobiDB-lite"/>
    </source>
</evidence>
<evidence type="ECO:0000313" key="4">
    <source>
        <dbReference type="Proteomes" id="UP001303946"/>
    </source>
</evidence>
<feature type="domain" description="Integrase catalytic" evidence="2">
    <location>
        <begin position="24"/>
        <end position="115"/>
    </location>
</feature>
<name>A0ABZ0CVL0_9BURK</name>
<dbReference type="Proteomes" id="UP001303946">
    <property type="component" value="Chromosome"/>
</dbReference>
<dbReference type="EMBL" id="CP136336">
    <property type="protein sequence ID" value="WOB06972.1"/>
    <property type="molecule type" value="Genomic_DNA"/>
</dbReference>
<sequence length="115" mass="12505">MSKIGRKHRGSPATRGLLAGKSHISERPPEVNLRQEIGHYEGDTVMGPDGRHCILMLVERVTGYVLIKKLSARNAEQAASALARLVIGLRGRIKTITLDNGTEFHGYKSVQSSSG</sequence>
<keyword evidence="4" id="KW-1185">Reference proteome</keyword>
<dbReference type="InterPro" id="IPR053392">
    <property type="entry name" value="Transposase_IS30-like"/>
</dbReference>
<reference evidence="3 4" key="1">
    <citation type="submission" date="2023-10" db="EMBL/GenBank/DDBJ databases">
        <title>Bacteria for the degradation of biodegradable plastic PBAT(Polybutylene adipate terephthalate).</title>
        <authorList>
            <person name="Weon H.-Y."/>
            <person name="Yeon J."/>
        </authorList>
    </citation>
    <scope>NUCLEOTIDE SEQUENCE [LARGE SCALE GENOMIC DNA]</scope>
    <source>
        <strain evidence="3 4">SBD 7-3</strain>
    </source>
</reference>
<protein>
    <submittedName>
        <fullName evidence="3">IS30 family transposase</fullName>
    </submittedName>
</protein>
<organism evidence="3 4">
    <name type="scientific">Piscinibacter gummiphilus</name>
    <dbReference type="NCBI Taxonomy" id="946333"/>
    <lineage>
        <taxon>Bacteria</taxon>
        <taxon>Pseudomonadati</taxon>
        <taxon>Pseudomonadota</taxon>
        <taxon>Betaproteobacteria</taxon>
        <taxon>Burkholderiales</taxon>
        <taxon>Sphaerotilaceae</taxon>
        <taxon>Piscinibacter</taxon>
    </lineage>
</organism>
<dbReference type="PANTHER" id="PTHR10948:SF23">
    <property type="entry name" value="TRANSPOSASE INSI FOR INSERTION SEQUENCE ELEMENT IS30A-RELATED"/>
    <property type="match status" value="1"/>
</dbReference>
<feature type="region of interest" description="Disordered" evidence="1">
    <location>
        <begin position="1"/>
        <end position="33"/>
    </location>
</feature>
<dbReference type="NCBIfam" id="NF033563">
    <property type="entry name" value="transpos_IS30"/>
    <property type="match status" value="1"/>
</dbReference>
<dbReference type="SUPFAM" id="SSF53098">
    <property type="entry name" value="Ribonuclease H-like"/>
    <property type="match status" value="1"/>
</dbReference>
<accession>A0ABZ0CVL0</accession>
<dbReference type="InterPro" id="IPR012337">
    <property type="entry name" value="RNaseH-like_sf"/>
</dbReference>
<evidence type="ECO:0000313" key="3">
    <source>
        <dbReference type="EMBL" id="WOB06972.1"/>
    </source>
</evidence>
<gene>
    <name evidence="3" type="ORF">RXV79_18845</name>
</gene>
<dbReference type="InterPro" id="IPR001584">
    <property type="entry name" value="Integrase_cat-core"/>
</dbReference>
<dbReference type="PANTHER" id="PTHR10948">
    <property type="entry name" value="TRANSPOSASE"/>
    <property type="match status" value="1"/>
</dbReference>
<dbReference type="Gene3D" id="3.30.420.10">
    <property type="entry name" value="Ribonuclease H-like superfamily/Ribonuclease H"/>
    <property type="match status" value="1"/>
</dbReference>